<comment type="caution">
    <text evidence="2">The sequence shown here is derived from an EMBL/GenBank/DDBJ whole genome shotgun (WGS) entry which is preliminary data.</text>
</comment>
<dbReference type="Proteomes" id="UP000190648">
    <property type="component" value="Unassembled WGS sequence"/>
</dbReference>
<protein>
    <submittedName>
        <fullName evidence="2">Uncharacterized protein</fullName>
    </submittedName>
</protein>
<reference evidence="2 3" key="1">
    <citation type="submission" date="2016-02" db="EMBL/GenBank/DDBJ databases">
        <title>Band-tailed pigeon sequencing and assembly.</title>
        <authorList>
            <person name="Soares A.E."/>
            <person name="Novak B.J."/>
            <person name="Rice E.S."/>
            <person name="O'Connell B."/>
            <person name="Chang D."/>
            <person name="Weber S."/>
            <person name="Shapiro B."/>
        </authorList>
    </citation>
    <scope>NUCLEOTIDE SEQUENCE [LARGE SCALE GENOMIC DNA]</scope>
    <source>
        <strain evidence="2">BTP2013</strain>
        <tissue evidence="2">Blood</tissue>
    </source>
</reference>
<accession>A0A1V4KU47</accession>
<proteinExistence type="predicted"/>
<sequence length="70" mass="7628">MEMGPSRVPPGSPRTGRMQKILGSDSQISRSRVRSCHCPSSAGHRHEWVRPTQAGWTEKCKAAGDVPGKD</sequence>
<dbReference type="AlphaFoldDB" id="A0A1V4KU47"/>
<dbReference type="EMBL" id="LSYS01001584">
    <property type="protein sequence ID" value="OPJ87958.1"/>
    <property type="molecule type" value="Genomic_DNA"/>
</dbReference>
<evidence type="ECO:0000256" key="1">
    <source>
        <dbReference type="SAM" id="MobiDB-lite"/>
    </source>
</evidence>
<keyword evidence="3" id="KW-1185">Reference proteome</keyword>
<gene>
    <name evidence="2" type="ORF">AV530_008018</name>
</gene>
<evidence type="ECO:0000313" key="3">
    <source>
        <dbReference type="Proteomes" id="UP000190648"/>
    </source>
</evidence>
<evidence type="ECO:0000313" key="2">
    <source>
        <dbReference type="EMBL" id="OPJ87958.1"/>
    </source>
</evidence>
<name>A0A1V4KU47_PATFA</name>
<feature type="region of interest" description="Disordered" evidence="1">
    <location>
        <begin position="1"/>
        <end position="44"/>
    </location>
</feature>
<organism evidence="2 3">
    <name type="scientific">Patagioenas fasciata monilis</name>
    <dbReference type="NCBI Taxonomy" id="372326"/>
    <lineage>
        <taxon>Eukaryota</taxon>
        <taxon>Metazoa</taxon>
        <taxon>Chordata</taxon>
        <taxon>Craniata</taxon>
        <taxon>Vertebrata</taxon>
        <taxon>Euteleostomi</taxon>
        <taxon>Archelosauria</taxon>
        <taxon>Archosauria</taxon>
        <taxon>Dinosauria</taxon>
        <taxon>Saurischia</taxon>
        <taxon>Theropoda</taxon>
        <taxon>Coelurosauria</taxon>
        <taxon>Aves</taxon>
        <taxon>Neognathae</taxon>
        <taxon>Neoaves</taxon>
        <taxon>Columbimorphae</taxon>
        <taxon>Columbiformes</taxon>
        <taxon>Columbidae</taxon>
        <taxon>Patagioenas</taxon>
    </lineage>
</organism>